<protein>
    <recommendedName>
        <fullName evidence="5">Transmembrane protein</fullName>
    </recommendedName>
</protein>
<proteinExistence type="predicted"/>
<feature type="transmembrane region" description="Helical" evidence="2">
    <location>
        <begin position="89"/>
        <end position="107"/>
    </location>
</feature>
<evidence type="ECO:0000313" key="4">
    <source>
        <dbReference type="Proteomes" id="UP001396334"/>
    </source>
</evidence>
<reference evidence="3 4" key="1">
    <citation type="journal article" date="2024" name="G3 (Bethesda)">
        <title>Genome assembly of Hibiscus sabdariffa L. provides insights into metabolisms of medicinal natural products.</title>
        <authorList>
            <person name="Kim T."/>
        </authorList>
    </citation>
    <scope>NUCLEOTIDE SEQUENCE [LARGE SCALE GENOMIC DNA]</scope>
    <source>
        <strain evidence="3">TK-2024</strain>
        <tissue evidence="3">Old leaves</tissue>
    </source>
</reference>
<accession>A0ABR2SF92</accession>
<feature type="compositionally biased region" description="Polar residues" evidence="1">
    <location>
        <begin position="124"/>
        <end position="138"/>
    </location>
</feature>
<keyword evidence="2" id="KW-1133">Transmembrane helix</keyword>
<organism evidence="3 4">
    <name type="scientific">Hibiscus sabdariffa</name>
    <name type="common">roselle</name>
    <dbReference type="NCBI Taxonomy" id="183260"/>
    <lineage>
        <taxon>Eukaryota</taxon>
        <taxon>Viridiplantae</taxon>
        <taxon>Streptophyta</taxon>
        <taxon>Embryophyta</taxon>
        <taxon>Tracheophyta</taxon>
        <taxon>Spermatophyta</taxon>
        <taxon>Magnoliopsida</taxon>
        <taxon>eudicotyledons</taxon>
        <taxon>Gunneridae</taxon>
        <taxon>Pentapetalae</taxon>
        <taxon>rosids</taxon>
        <taxon>malvids</taxon>
        <taxon>Malvales</taxon>
        <taxon>Malvaceae</taxon>
        <taxon>Malvoideae</taxon>
        <taxon>Hibiscus</taxon>
    </lineage>
</organism>
<keyword evidence="2" id="KW-0812">Transmembrane</keyword>
<evidence type="ECO:0000256" key="2">
    <source>
        <dbReference type="SAM" id="Phobius"/>
    </source>
</evidence>
<sequence>MGRNRIVMHKTAYIDSNQNRTEPVLSNGISTIITNTTESAKETSTSMSASTLYKSPPKPKPQTHLITHLHNNISFLFFRPTPSKMARTNLIFAAALLAVLLFAYGIAFSQETRVLKADHQNVMNNSKGDGSASGNVVNTDGFRPTTPGHSPGAGHSRGPTRNKHN</sequence>
<evidence type="ECO:0000313" key="3">
    <source>
        <dbReference type="EMBL" id="KAK9023819.1"/>
    </source>
</evidence>
<keyword evidence="2" id="KW-0472">Membrane</keyword>
<feature type="region of interest" description="Disordered" evidence="1">
    <location>
        <begin position="124"/>
        <end position="165"/>
    </location>
</feature>
<feature type="region of interest" description="Disordered" evidence="1">
    <location>
        <begin position="40"/>
        <end position="61"/>
    </location>
</feature>
<keyword evidence="4" id="KW-1185">Reference proteome</keyword>
<evidence type="ECO:0000256" key="1">
    <source>
        <dbReference type="SAM" id="MobiDB-lite"/>
    </source>
</evidence>
<dbReference type="EMBL" id="JBBPBN010000015">
    <property type="protein sequence ID" value="KAK9023819.1"/>
    <property type="molecule type" value="Genomic_DNA"/>
</dbReference>
<dbReference type="Proteomes" id="UP001396334">
    <property type="component" value="Unassembled WGS sequence"/>
</dbReference>
<evidence type="ECO:0008006" key="5">
    <source>
        <dbReference type="Google" id="ProtNLM"/>
    </source>
</evidence>
<feature type="compositionally biased region" description="Polar residues" evidence="1">
    <location>
        <begin position="42"/>
        <end position="53"/>
    </location>
</feature>
<comment type="caution">
    <text evidence="3">The sequence shown here is derived from an EMBL/GenBank/DDBJ whole genome shotgun (WGS) entry which is preliminary data.</text>
</comment>
<gene>
    <name evidence="3" type="ORF">V6N11_004017</name>
</gene>
<name>A0ABR2SF92_9ROSI</name>